<proteinExistence type="predicted"/>
<feature type="compositionally biased region" description="Low complexity" evidence="1">
    <location>
        <begin position="1127"/>
        <end position="1140"/>
    </location>
</feature>
<dbReference type="EMBL" id="JARJCW010000018">
    <property type="protein sequence ID" value="KAJ7215015.1"/>
    <property type="molecule type" value="Genomic_DNA"/>
</dbReference>
<protein>
    <submittedName>
        <fullName evidence="2">Uncharacterized protein</fullName>
    </submittedName>
</protein>
<keyword evidence="3" id="KW-1185">Reference proteome</keyword>
<feature type="region of interest" description="Disordered" evidence="1">
    <location>
        <begin position="942"/>
        <end position="963"/>
    </location>
</feature>
<feature type="compositionally biased region" description="Acidic residues" evidence="1">
    <location>
        <begin position="1206"/>
        <end position="1216"/>
    </location>
</feature>
<feature type="compositionally biased region" description="Basic residues" evidence="1">
    <location>
        <begin position="1225"/>
        <end position="1238"/>
    </location>
</feature>
<gene>
    <name evidence="2" type="ORF">GGX14DRAFT_392273</name>
</gene>
<dbReference type="PANTHER" id="PTHR31912">
    <property type="entry name" value="IP13529P"/>
    <property type="match status" value="1"/>
</dbReference>
<feature type="region of interest" description="Disordered" evidence="1">
    <location>
        <begin position="1126"/>
        <end position="1238"/>
    </location>
</feature>
<evidence type="ECO:0000256" key="1">
    <source>
        <dbReference type="SAM" id="MobiDB-lite"/>
    </source>
</evidence>
<feature type="compositionally biased region" description="Basic and acidic residues" evidence="1">
    <location>
        <begin position="1145"/>
        <end position="1155"/>
    </location>
</feature>
<reference evidence="2" key="1">
    <citation type="submission" date="2023-03" db="EMBL/GenBank/DDBJ databases">
        <title>Massive genome expansion in bonnet fungi (Mycena s.s.) driven by repeated elements and novel gene families across ecological guilds.</title>
        <authorList>
            <consortium name="Lawrence Berkeley National Laboratory"/>
            <person name="Harder C.B."/>
            <person name="Miyauchi S."/>
            <person name="Viragh M."/>
            <person name="Kuo A."/>
            <person name="Thoen E."/>
            <person name="Andreopoulos B."/>
            <person name="Lu D."/>
            <person name="Skrede I."/>
            <person name="Drula E."/>
            <person name="Henrissat B."/>
            <person name="Morin E."/>
            <person name="Kohler A."/>
            <person name="Barry K."/>
            <person name="LaButti K."/>
            <person name="Morin E."/>
            <person name="Salamov A."/>
            <person name="Lipzen A."/>
            <person name="Mereny Z."/>
            <person name="Hegedus B."/>
            <person name="Baldrian P."/>
            <person name="Stursova M."/>
            <person name="Weitz H."/>
            <person name="Taylor A."/>
            <person name="Grigoriev I.V."/>
            <person name="Nagy L.G."/>
            <person name="Martin F."/>
            <person name="Kauserud H."/>
        </authorList>
    </citation>
    <scope>NUCLEOTIDE SEQUENCE</scope>
    <source>
        <strain evidence="2">9144</strain>
    </source>
</reference>
<evidence type="ECO:0000313" key="2">
    <source>
        <dbReference type="EMBL" id="KAJ7215015.1"/>
    </source>
</evidence>
<dbReference type="PANTHER" id="PTHR31912:SF34">
    <property type="entry name" value="NOTOCHORD-RELATED PROTEIN"/>
    <property type="match status" value="1"/>
</dbReference>
<sequence length="1238" mass="140455">MAPARWKPPPEMEVYLQHAGDQIRCLICAKVGKVGIGGWFSRKNLKAHLGTPTHVAAYDSETQKARRDAEERERFSEAYNAFENQEFPEINSSGPSHVAQMFPQPEDDINMDTGLTPVSLAHLMEELGGAPEPEALGPEATRLLLQQEFERMLEDAYQETHLGVGVEDQFVADELPKIGDEDDDEDTYCFDSELVENDEYFPYPNKTIMLLDIMDNLPRCRFTGDQISLILHFARKLGVANVPSLKSFRKIQKTLQLSCGNKPKKSTSHLGNIFYMNDIRETLAADMANPLVAPHLHFYPEETTGPISETFQAERWMEYTPSQLTPMHSRGNKRFWIEEIAQLFDGRFVIPHTWIVRNGELTADVSFVTRTGDGHWKLEDGFEQTVKALDLHEDFDFIRAVFGNELRWVDACDVPSMPNSMRELVEEDEDLFVIMVSPWADDVSGNRSKQYNKHMNMCAGNGCLPGRMLQQEFHIHYISTSPHASSAEQFATFRDHVRCTETAPVKCFNAATKRKCRFIIRTPGLTGDNPQQSEEASHMGGNANHPCRKCHWGGSKKEKETEKLYHECHLAGVARNVAEIRDNLEKQLQMARHGDKKGIEDLQRSTGTKDKITQHWIEVLLKKATALRLESPRRTKDDIASELQTWLDQQPGDKFNPLLDITGLDPSQDTPVELLHTILLGVVKYIWHILNTSQWSDTDRHLLAIRLQSTDIGGLTIPPLRAGYMIQYRNNLIGKHFKTLTQTLTFHVHKICNPEQFTLIKAAGDLGPRLWVPEIDHMDEYIAQLKIAVANLLDAFDAVDPLRILVKIKLHLLAHLPDDIRRFGPSIRFATEIYEAYNGVFRLCSIYSNRLAPSRDISLKFAAMDRVKHILCGGYWKDHTSKQWIQAGGAVQKVLQADPVFQRHLGWVPHAEIDPGKIKPQAAGKNPIVRWEETVASRFWTENSSPVPDSQWKRGSSASTDSGDNAPLGSWVFCRDSGQKTIIGRVHELLIGPRSLVTIERFILTSTPHVDFGWPVLRRPHGSEISEQGIASYLVLDTISLQHLCSVQHDCRMGDCQPTLSAREFQEREATGRETQLIKHTDDDHFVLNLSAFHNFVRVCRALPRHFTELSPIIQDRVEFHKQASLKAQATGTTKRQQAAAKKRERAEAKKREAAEAEVAAQRAEDPDAEDEEDSDSDEQGTGDFEELPVVAPRQSSRKRRRVVDDSEDSEDENQVEVDTGVRRQSTRQRRAPNRLDL</sequence>
<comment type="caution">
    <text evidence="2">The sequence shown here is derived from an EMBL/GenBank/DDBJ whole genome shotgun (WGS) entry which is preliminary data.</text>
</comment>
<accession>A0AAD6VN46</accession>
<name>A0AAD6VN46_9AGAR</name>
<feature type="compositionally biased region" description="Acidic residues" evidence="1">
    <location>
        <begin position="1167"/>
        <end position="1187"/>
    </location>
</feature>
<organism evidence="2 3">
    <name type="scientific">Mycena pura</name>
    <dbReference type="NCBI Taxonomy" id="153505"/>
    <lineage>
        <taxon>Eukaryota</taxon>
        <taxon>Fungi</taxon>
        <taxon>Dikarya</taxon>
        <taxon>Basidiomycota</taxon>
        <taxon>Agaricomycotina</taxon>
        <taxon>Agaricomycetes</taxon>
        <taxon>Agaricomycetidae</taxon>
        <taxon>Agaricales</taxon>
        <taxon>Marasmiineae</taxon>
        <taxon>Mycenaceae</taxon>
        <taxon>Mycena</taxon>
    </lineage>
</organism>
<evidence type="ECO:0000313" key="3">
    <source>
        <dbReference type="Proteomes" id="UP001219525"/>
    </source>
</evidence>
<dbReference type="Proteomes" id="UP001219525">
    <property type="component" value="Unassembled WGS sequence"/>
</dbReference>
<dbReference type="AlphaFoldDB" id="A0AAD6VN46"/>